<name>A0AAV9HDS2_9PEZI</name>
<evidence type="ECO:0000256" key="1">
    <source>
        <dbReference type="SAM" id="MobiDB-lite"/>
    </source>
</evidence>
<dbReference type="AlphaFoldDB" id="A0AAV9HDS2"/>
<reference evidence="3" key="1">
    <citation type="journal article" date="2023" name="Mol. Phylogenet. Evol.">
        <title>Genome-scale phylogeny and comparative genomics of the fungal order Sordariales.</title>
        <authorList>
            <person name="Hensen N."/>
            <person name="Bonometti L."/>
            <person name="Westerberg I."/>
            <person name="Brannstrom I.O."/>
            <person name="Guillou S."/>
            <person name="Cros-Aarteil S."/>
            <person name="Calhoun S."/>
            <person name="Haridas S."/>
            <person name="Kuo A."/>
            <person name="Mondo S."/>
            <person name="Pangilinan J."/>
            <person name="Riley R."/>
            <person name="LaButti K."/>
            <person name="Andreopoulos B."/>
            <person name="Lipzen A."/>
            <person name="Chen C."/>
            <person name="Yan M."/>
            <person name="Daum C."/>
            <person name="Ng V."/>
            <person name="Clum A."/>
            <person name="Steindorff A."/>
            <person name="Ohm R.A."/>
            <person name="Martin F."/>
            <person name="Silar P."/>
            <person name="Natvig D.O."/>
            <person name="Lalanne C."/>
            <person name="Gautier V."/>
            <person name="Ament-Velasquez S.L."/>
            <person name="Kruys A."/>
            <person name="Hutchinson M.I."/>
            <person name="Powell A.J."/>
            <person name="Barry K."/>
            <person name="Miller A.N."/>
            <person name="Grigoriev I.V."/>
            <person name="Debuchy R."/>
            <person name="Gladieux P."/>
            <person name="Hiltunen Thoren M."/>
            <person name="Johannesson H."/>
        </authorList>
    </citation>
    <scope>NUCLEOTIDE SEQUENCE</scope>
    <source>
        <strain evidence="3">PSN324</strain>
    </source>
</reference>
<feature type="compositionally biased region" description="Low complexity" evidence="1">
    <location>
        <begin position="123"/>
        <end position="149"/>
    </location>
</feature>
<protein>
    <recommendedName>
        <fullName evidence="2">Mtf2-like C-terminal domain-containing protein</fullName>
    </recommendedName>
</protein>
<accession>A0AAV9HDS2</accession>
<dbReference type="InterPro" id="IPR043837">
    <property type="entry name" value="Mtf2-like_C"/>
</dbReference>
<organism evidence="3 4">
    <name type="scientific">Cladorrhinum samala</name>
    <dbReference type="NCBI Taxonomy" id="585594"/>
    <lineage>
        <taxon>Eukaryota</taxon>
        <taxon>Fungi</taxon>
        <taxon>Dikarya</taxon>
        <taxon>Ascomycota</taxon>
        <taxon>Pezizomycotina</taxon>
        <taxon>Sordariomycetes</taxon>
        <taxon>Sordariomycetidae</taxon>
        <taxon>Sordariales</taxon>
        <taxon>Podosporaceae</taxon>
        <taxon>Cladorrhinum</taxon>
    </lineage>
</organism>
<evidence type="ECO:0000313" key="4">
    <source>
        <dbReference type="Proteomes" id="UP001321749"/>
    </source>
</evidence>
<dbReference type="GO" id="GO:0005739">
    <property type="term" value="C:mitochondrion"/>
    <property type="evidence" value="ECO:0007669"/>
    <property type="project" value="InterPro"/>
</dbReference>
<reference evidence="3" key="2">
    <citation type="submission" date="2023-06" db="EMBL/GenBank/DDBJ databases">
        <authorList>
            <consortium name="Lawrence Berkeley National Laboratory"/>
            <person name="Mondo S.J."/>
            <person name="Hensen N."/>
            <person name="Bonometti L."/>
            <person name="Westerberg I."/>
            <person name="Brannstrom I.O."/>
            <person name="Guillou S."/>
            <person name="Cros-Aarteil S."/>
            <person name="Calhoun S."/>
            <person name="Haridas S."/>
            <person name="Kuo A."/>
            <person name="Pangilinan J."/>
            <person name="Riley R."/>
            <person name="Labutti K."/>
            <person name="Andreopoulos B."/>
            <person name="Lipzen A."/>
            <person name="Chen C."/>
            <person name="Yanf M."/>
            <person name="Daum C."/>
            <person name="Ng V."/>
            <person name="Clum A."/>
            <person name="Steindorff A."/>
            <person name="Ohm R."/>
            <person name="Martin F."/>
            <person name="Silar P."/>
            <person name="Natvig D."/>
            <person name="Lalanne C."/>
            <person name="Gautier V."/>
            <person name="Ament-Velasquez S.L."/>
            <person name="Kruys A."/>
            <person name="Hutchinson M.I."/>
            <person name="Powell A.J."/>
            <person name="Barry K."/>
            <person name="Miller A.N."/>
            <person name="Grigoriev I.V."/>
            <person name="Debuchy R."/>
            <person name="Gladieux P."/>
            <person name="Thoren M.H."/>
            <person name="Johannesson H."/>
        </authorList>
    </citation>
    <scope>NUCLEOTIDE SEQUENCE</scope>
    <source>
        <strain evidence="3">PSN324</strain>
    </source>
</reference>
<feature type="region of interest" description="Disordered" evidence="1">
    <location>
        <begin position="61"/>
        <end position="92"/>
    </location>
</feature>
<keyword evidence="4" id="KW-1185">Reference proteome</keyword>
<feature type="domain" description="Mtf2-like C-terminal" evidence="2">
    <location>
        <begin position="261"/>
        <end position="422"/>
    </location>
</feature>
<proteinExistence type="predicted"/>
<comment type="caution">
    <text evidence="3">The sequence shown here is derived from an EMBL/GenBank/DDBJ whole genome shotgun (WGS) entry which is preliminary data.</text>
</comment>
<gene>
    <name evidence="3" type="ORF">QBC42DRAFT_235989</name>
</gene>
<feature type="compositionally biased region" description="Basic and acidic residues" evidence="1">
    <location>
        <begin position="73"/>
        <end position="87"/>
    </location>
</feature>
<sequence>MSTTLLPFLYQTRTLQRLARAGISNPAHRALVHSSAIRRYPYPSRRPGGPSKAREEDIPFELPDDFVPLPPKPPRDPDAHLLGEDGARTTITPTERETFREIFAEIAAKGGPTLGDEFLPQPSQTESADTTDQTSAAATDSASTDPAPASFSETINVIIQDAAENQGRNRRHLQQPFNTGHPLQKATAASEWEKALLRFPPGLRKAARRALGIIEADRAIERQPIPGAVPEGLGLGESRRVAAQIDLLLDPLAKSVQHEALRRAERNRVETLMAEAKTDFELWDILENEVFSLVKKLGLDNAEQPSTVAKKTKGQDKKLPMHIYGPLYPSYLLTALRRLDTQFARPSPLTFSILPRIKELGPASYVLGVSTPFYNELARLKWYRYGDPNGVFNLFEEMRAAGLYCDQESLSIVHSIETSLAQFRRGEGGPFLKELSSLPEWEFALLPRCRHWHITITFQMRELGLPVPEANERRAERLGPMYG</sequence>
<dbReference type="InterPro" id="IPR040009">
    <property type="entry name" value="Mtf2/C5D6.12-like"/>
</dbReference>
<feature type="region of interest" description="Disordered" evidence="1">
    <location>
        <begin position="110"/>
        <end position="149"/>
    </location>
</feature>
<dbReference type="Proteomes" id="UP001321749">
    <property type="component" value="Unassembled WGS sequence"/>
</dbReference>
<evidence type="ECO:0000259" key="2">
    <source>
        <dbReference type="Pfam" id="PF19189"/>
    </source>
</evidence>
<dbReference type="PANTHER" id="PTHR39468:SF1">
    <property type="entry name" value="MTF2-LIKE C-TERMINAL DOMAIN-CONTAINING PROTEIN"/>
    <property type="match status" value="1"/>
</dbReference>
<dbReference type="Pfam" id="PF19189">
    <property type="entry name" value="Mtf2"/>
    <property type="match status" value="1"/>
</dbReference>
<evidence type="ECO:0000313" key="3">
    <source>
        <dbReference type="EMBL" id="KAK4457597.1"/>
    </source>
</evidence>
<dbReference type="EMBL" id="MU865106">
    <property type="protein sequence ID" value="KAK4457597.1"/>
    <property type="molecule type" value="Genomic_DNA"/>
</dbReference>
<dbReference type="PANTHER" id="PTHR39468">
    <property type="entry name" value="CHROMOSOME 7, WHOLE GENOME SHOTGUN SEQUENCE"/>
    <property type="match status" value="1"/>
</dbReference>